<gene>
    <name evidence="1" type="ORF">T4E_11986</name>
</gene>
<organism evidence="1 2">
    <name type="scientific">Trichinella pseudospiralis</name>
    <name type="common">Parasitic roundworm</name>
    <dbReference type="NCBI Taxonomy" id="6337"/>
    <lineage>
        <taxon>Eukaryota</taxon>
        <taxon>Metazoa</taxon>
        <taxon>Ecdysozoa</taxon>
        <taxon>Nematoda</taxon>
        <taxon>Enoplea</taxon>
        <taxon>Dorylaimia</taxon>
        <taxon>Trichinellida</taxon>
        <taxon>Trichinellidae</taxon>
        <taxon>Trichinella</taxon>
    </lineage>
</organism>
<evidence type="ECO:0000313" key="1">
    <source>
        <dbReference type="EMBL" id="KRX89163.1"/>
    </source>
</evidence>
<protein>
    <submittedName>
        <fullName evidence="1">Uncharacterized protein</fullName>
    </submittedName>
</protein>
<comment type="caution">
    <text evidence="1">The sequence shown here is derived from an EMBL/GenBank/DDBJ whole genome shotgun (WGS) entry which is preliminary data.</text>
</comment>
<reference evidence="1 2" key="1">
    <citation type="submission" date="2015-01" db="EMBL/GenBank/DDBJ databases">
        <title>Evolution of Trichinella species and genotypes.</title>
        <authorList>
            <person name="Korhonen P.K."/>
            <person name="Edoardo P."/>
            <person name="Giuseppe L.R."/>
            <person name="Gasser R.B."/>
        </authorList>
    </citation>
    <scope>NUCLEOTIDE SEQUENCE [LARGE SCALE GENOMIC DNA]</scope>
    <source>
        <strain evidence="1">ISS141</strain>
    </source>
</reference>
<name>A0A0V0XMH5_TRIPS</name>
<dbReference type="EMBL" id="JYDU01000208">
    <property type="protein sequence ID" value="KRX89163.1"/>
    <property type="molecule type" value="Genomic_DNA"/>
</dbReference>
<evidence type="ECO:0000313" key="2">
    <source>
        <dbReference type="Proteomes" id="UP000054815"/>
    </source>
</evidence>
<dbReference type="AlphaFoldDB" id="A0A0V0XMH5"/>
<dbReference type="Proteomes" id="UP000054815">
    <property type="component" value="Unassembled WGS sequence"/>
</dbReference>
<proteinExistence type="predicted"/>
<accession>A0A0V0XMH5</accession>
<sequence length="106" mass="12020">MGMQYLLSCEMGFSTVGCCEAAVERVAWARTGELICALVIHRLRAILRRWFVALVVSSSIFKLCLFTKEWKIGEQQPTVLLLLSEKFVAELLSFTFLRFVVLICGI</sequence>